<sequence>MTPKVSLLNYFLYHRTTSATTTTPPPQHHCTTSATTTALADLEDWMADLRTCSLTLRSKLTVVEQIKSKLSPRRLEIFRQTVFGHWLLMEYYSYDPLLMHTVLRMEIFLENDVEHNMFFEVVGHVLRFGREEFCLVTALRFGDLPSLPERQT</sequence>
<evidence type="ECO:0000313" key="2">
    <source>
        <dbReference type="Proteomes" id="UP001055879"/>
    </source>
</evidence>
<reference evidence="1 2" key="2">
    <citation type="journal article" date="2022" name="Mol. Ecol. Resour.">
        <title>The genomes of chicory, endive, great burdock and yacon provide insights into Asteraceae paleo-polyploidization history and plant inulin production.</title>
        <authorList>
            <person name="Fan W."/>
            <person name="Wang S."/>
            <person name="Wang H."/>
            <person name="Wang A."/>
            <person name="Jiang F."/>
            <person name="Liu H."/>
            <person name="Zhao H."/>
            <person name="Xu D."/>
            <person name="Zhang Y."/>
        </authorList>
    </citation>
    <scope>NUCLEOTIDE SEQUENCE [LARGE SCALE GENOMIC DNA]</scope>
    <source>
        <strain evidence="2">cv. Niubang</strain>
    </source>
</reference>
<gene>
    <name evidence="1" type="ORF">L6452_00774</name>
</gene>
<evidence type="ECO:0000313" key="1">
    <source>
        <dbReference type="EMBL" id="KAI3769665.1"/>
    </source>
</evidence>
<comment type="caution">
    <text evidence="1">The sequence shown here is derived from an EMBL/GenBank/DDBJ whole genome shotgun (WGS) entry which is preliminary data.</text>
</comment>
<proteinExistence type="predicted"/>
<dbReference type="EMBL" id="CM042047">
    <property type="protein sequence ID" value="KAI3769665.1"/>
    <property type="molecule type" value="Genomic_DNA"/>
</dbReference>
<reference evidence="2" key="1">
    <citation type="journal article" date="2022" name="Mol. Ecol. Resour.">
        <title>The genomes of chicory, endive, great burdock and yacon provide insights into Asteraceae palaeo-polyploidization history and plant inulin production.</title>
        <authorList>
            <person name="Fan W."/>
            <person name="Wang S."/>
            <person name="Wang H."/>
            <person name="Wang A."/>
            <person name="Jiang F."/>
            <person name="Liu H."/>
            <person name="Zhao H."/>
            <person name="Xu D."/>
            <person name="Zhang Y."/>
        </authorList>
    </citation>
    <scope>NUCLEOTIDE SEQUENCE [LARGE SCALE GENOMIC DNA]</scope>
    <source>
        <strain evidence="2">cv. Niubang</strain>
    </source>
</reference>
<name>A0ACB9FEV8_ARCLA</name>
<dbReference type="Proteomes" id="UP001055879">
    <property type="component" value="Linkage Group LG01"/>
</dbReference>
<organism evidence="1 2">
    <name type="scientific">Arctium lappa</name>
    <name type="common">Greater burdock</name>
    <name type="synonym">Lappa major</name>
    <dbReference type="NCBI Taxonomy" id="4217"/>
    <lineage>
        <taxon>Eukaryota</taxon>
        <taxon>Viridiplantae</taxon>
        <taxon>Streptophyta</taxon>
        <taxon>Embryophyta</taxon>
        <taxon>Tracheophyta</taxon>
        <taxon>Spermatophyta</taxon>
        <taxon>Magnoliopsida</taxon>
        <taxon>eudicotyledons</taxon>
        <taxon>Gunneridae</taxon>
        <taxon>Pentapetalae</taxon>
        <taxon>asterids</taxon>
        <taxon>campanulids</taxon>
        <taxon>Asterales</taxon>
        <taxon>Asteraceae</taxon>
        <taxon>Carduoideae</taxon>
        <taxon>Cardueae</taxon>
        <taxon>Arctiinae</taxon>
        <taxon>Arctium</taxon>
    </lineage>
</organism>
<accession>A0ACB9FEV8</accession>
<keyword evidence="2" id="KW-1185">Reference proteome</keyword>
<protein>
    <submittedName>
        <fullName evidence="1">Uncharacterized protein</fullName>
    </submittedName>
</protein>